<dbReference type="Pfam" id="PF13416">
    <property type="entry name" value="SBP_bac_8"/>
    <property type="match status" value="1"/>
</dbReference>
<evidence type="ECO:0000313" key="7">
    <source>
        <dbReference type="EMBL" id="MET2828268.1"/>
    </source>
</evidence>
<dbReference type="InterPro" id="IPR006059">
    <property type="entry name" value="SBP"/>
</dbReference>
<keyword evidence="8" id="KW-1185">Reference proteome</keyword>
<protein>
    <recommendedName>
        <fullName evidence="5">Putrescine-binding periplasmic protein</fullName>
    </recommendedName>
</protein>
<evidence type="ECO:0000256" key="3">
    <source>
        <dbReference type="ARBA" id="ARBA00022729"/>
    </source>
</evidence>
<feature type="signal peptide" evidence="6">
    <location>
        <begin position="1"/>
        <end position="27"/>
    </location>
</feature>
<evidence type="ECO:0000256" key="4">
    <source>
        <dbReference type="ARBA" id="ARBA00022764"/>
    </source>
</evidence>
<dbReference type="PANTHER" id="PTHR30222">
    <property type="entry name" value="SPERMIDINE/PUTRESCINE-BINDING PERIPLASMIC PROTEIN"/>
    <property type="match status" value="1"/>
</dbReference>
<evidence type="ECO:0000256" key="6">
    <source>
        <dbReference type="SAM" id="SignalP"/>
    </source>
</evidence>
<dbReference type="PIRSF" id="PIRSF019574">
    <property type="entry name" value="Periplasmic_polyamine_BP"/>
    <property type="match status" value="1"/>
</dbReference>
<accession>A0ABV2DFP1</accession>
<name>A0ABV2DFP1_9HYPH</name>
<evidence type="ECO:0000256" key="2">
    <source>
        <dbReference type="ARBA" id="ARBA00022448"/>
    </source>
</evidence>
<evidence type="ECO:0000256" key="5">
    <source>
        <dbReference type="PIRNR" id="PIRNR019574"/>
    </source>
</evidence>
<keyword evidence="4 5" id="KW-0574">Periplasm</keyword>
<evidence type="ECO:0000313" key="8">
    <source>
        <dbReference type="Proteomes" id="UP001548832"/>
    </source>
</evidence>
<feature type="chain" id="PRO_5045571152" description="Putrescine-binding periplasmic protein" evidence="6">
    <location>
        <begin position="28"/>
        <end position="347"/>
    </location>
</feature>
<sequence>MTSVLKLMRSGAIAIALAGLLGSSAMAADTLHIYNWTGYISQAMLDKFTKDTGIAVSLDTFDNNETLLAKLRGGSSGYDITVASTDFVPLMIAEKLIQPVNISELPNYDHLDAQWKKSSWDPGNVYSIPYFWGVTSYAVDTDLYKGPTDSLSLLFNPPAELQGKVGMFSAPTEVIALAMRYLDIEPCTTDPEKLKKVDALLQAQRPFVKIYDSAGIMGRLVSGETAISQVANGEGLQARMQKPSLKFVFAKEGGVAWIDNLVVPTSAARPDLAKKFISFLMDPANAALQQKDVGYPTGVVGTEPMLPKEIATAPEAQVPADYKKVVSPVCSEEAAKKYDLIWTRLRQ</sequence>
<proteinExistence type="inferred from homology"/>
<dbReference type="Proteomes" id="UP001548832">
    <property type="component" value="Unassembled WGS sequence"/>
</dbReference>
<comment type="similarity">
    <text evidence="5">Belongs to the bacterial solute-binding protein PotD/PotF family.</text>
</comment>
<dbReference type="SUPFAM" id="SSF53850">
    <property type="entry name" value="Periplasmic binding protein-like II"/>
    <property type="match status" value="1"/>
</dbReference>
<reference evidence="7 8" key="1">
    <citation type="submission" date="2024-06" db="EMBL/GenBank/DDBJ databases">
        <authorList>
            <person name="Kim D.-U."/>
        </authorList>
    </citation>
    <scope>NUCLEOTIDE SEQUENCE [LARGE SCALE GENOMIC DNA]</scope>
    <source>
        <strain evidence="7 8">KACC15460</strain>
    </source>
</reference>
<dbReference type="PRINTS" id="PR00909">
    <property type="entry name" value="SPERMDNBNDNG"/>
</dbReference>
<comment type="function">
    <text evidence="5">Required for the activity of the bacterial periplasmic transport system of putrescine.</text>
</comment>
<organism evidence="7 8">
    <name type="scientific">Mesorhizobium shangrilense</name>
    <dbReference type="NCBI Taxonomy" id="460060"/>
    <lineage>
        <taxon>Bacteria</taxon>
        <taxon>Pseudomonadati</taxon>
        <taxon>Pseudomonadota</taxon>
        <taxon>Alphaproteobacteria</taxon>
        <taxon>Hyphomicrobiales</taxon>
        <taxon>Phyllobacteriaceae</taxon>
        <taxon>Mesorhizobium</taxon>
    </lineage>
</organism>
<dbReference type="PANTHER" id="PTHR30222:SF12">
    <property type="entry name" value="NORSPERMIDINE SENSOR"/>
    <property type="match status" value="1"/>
</dbReference>
<keyword evidence="2 5" id="KW-0813">Transport</keyword>
<dbReference type="EMBL" id="JBEWSZ010000001">
    <property type="protein sequence ID" value="MET2828268.1"/>
    <property type="molecule type" value="Genomic_DNA"/>
</dbReference>
<gene>
    <name evidence="7" type="ORF">ABVQ20_14890</name>
</gene>
<comment type="subcellular location">
    <subcellularLocation>
        <location evidence="1 5">Periplasm</location>
    </subcellularLocation>
</comment>
<comment type="caution">
    <text evidence="7">The sequence shown here is derived from an EMBL/GenBank/DDBJ whole genome shotgun (WGS) entry which is preliminary data.</text>
</comment>
<keyword evidence="3 6" id="KW-0732">Signal</keyword>
<dbReference type="Gene3D" id="3.40.190.10">
    <property type="entry name" value="Periplasmic binding protein-like II"/>
    <property type="match status" value="2"/>
</dbReference>
<evidence type="ECO:0000256" key="1">
    <source>
        <dbReference type="ARBA" id="ARBA00004418"/>
    </source>
</evidence>
<dbReference type="RefSeq" id="WP_354460277.1">
    <property type="nucleotide sequence ID" value="NZ_JBEWSZ010000001.1"/>
</dbReference>
<dbReference type="InterPro" id="IPR001188">
    <property type="entry name" value="Sperm_putr-bd"/>
</dbReference>